<name>A0A1G7UIT5_9FLAO</name>
<dbReference type="SUPFAM" id="SSF52266">
    <property type="entry name" value="SGNH hydrolase"/>
    <property type="match status" value="1"/>
</dbReference>
<proteinExistence type="predicted"/>
<protein>
    <submittedName>
        <fullName evidence="1">Uncharacterized protein</fullName>
    </submittedName>
</protein>
<dbReference type="STRING" id="470826.SAMN04488027_102107"/>
<sequence length="484" mass="55308">MVDSLDIYTGGNNYNLYNDILYGGGVIYDEDLESYPPQLNTGFLKLGIDNNSDQVKKKIINHSKFNKGINISSDAGLFLSTKYYGTLISPRSMVLAMHFPTDYYDNRNNYSLGFWINVDKLNGNGLAFSKVNGAFSFFSNQDLKTIGAKAYQQNNKDNNYIFEVARVDGDYSYIRYNPDNTYIIRFFIYKESGLKVKELEILNPVFLDGINHQIDPYFYYKSQSETLKSNKKGKLAVIIGDSQHQDRELHKVIARRTGLNIISMARGGHSIKYKHQNKNRPNMFWFYEKNLKEAILKIKNVDYYILQLSTNDTNGGGELSVDAIQEVINNYPYYGDDATTINNKIAKFNSLIEVEKENIFGYKQTFAAFIMQFLEINPQARLILASTPISPHKLTGKADADGNGIWQDGWNPLNARTAINPRFESIRNDSKEVSEWFGANWIDLKNGVGLTFDNAINYCLDGTHWKKEIKIRIGKALSEELEKM</sequence>
<dbReference type="Gene3D" id="3.40.50.1110">
    <property type="entry name" value="SGNH hydrolase"/>
    <property type="match status" value="1"/>
</dbReference>
<dbReference type="Proteomes" id="UP000199296">
    <property type="component" value="Unassembled WGS sequence"/>
</dbReference>
<dbReference type="EMBL" id="FNCW01000002">
    <property type="protein sequence ID" value="SDG47465.1"/>
    <property type="molecule type" value="Genomic_DNA"/>
</dbReference>
<reference evidence="1 2" key="1">
    <citation type="submission" date="2016-10" db="EMBL/GenBank/DDBJ databases">
        <authorList>
            <person name="de Groot N.N."/>
        </authorList>
    </citation>
    <scope>NUCLEOTIDE SEQUENCE [LARGE SCALE GENOMIC DNA]</scope>
    <source>
        <strain evidence="1 2">DSM 19803</strain>
    </source>
</reference>
<evidence type="ECO:0000313" key="2">
    <source>
        <dbReference type="Proteomes" id="UP000199296"/>
    </source>
</evidence>
<dbReference type="GO" id="GO:0016788">
    <property type="term" value="F:hydrolase activity, acting on ester bonds"/>
    <property type="evidence" value="ECO:0007669"/>
    <property type="project" value="UniProtKB-ARBA"/>
</dbReference>
<organism evidence="1 2">
    <name type="scientific">Psychroflexus sediminis</name>
    <dbReference type="NCBI Taxonomy" id="470826"/>
    <lineage>
        <taxon>Bacteria</taxon>
        <taxon>Pseudomonadati</taxon>
        <taxon>Bacteroidota</taxon>
        <taxon>Flavobacteriia</taxon>
        <taxon>Flavobacteriales</taxon>
        <taxon>Flavobacteriaceae</taxon>
        <taxon>Psychroflexus</taxon>
    </lineage>
</organism>
<keyword evidence="2" id="KW-1185">Reference proteome</keyword>
<gene>
    <name evidence="1" type="ORF">SAMN04488027_102107</name>
</gene>
<evidence type="ECO:0000313" key="1">
    <source>
        <dbReference type="EMBL" id="SDG47465.1"/>
    </source>
</evidence>
<accession>A0A1G7UIT5</accession>
<dbReference type="AlphaFoldDB" id="A0A1G7UIT5"/>
<dbReference type="InterPro" id="IPR036514">
    <property type="entry name" value="SGNH_hydro_sf"/>
</dbReference>